<evidence type="ECO:0000256" key="1">
    <source>
        <dbReference type="ARBA" id="ARBA00022801"/>
    </source>
</evidence>
<sequence length="141" mass="15279">MTPMPLRPDVTLDFLRNRQKGRLPDLLGVQLLSLDEGALAGELVIRPELLAPNGFLHAATVVGLADTCCGYACIAHLPEKAQNFTTLELKSNHVSTAREGKIVAKASAVHLGRSTHVWDATVTNGDGKLIAMFRCTQMILY</sequence>
<dbReference type="eggNOG" id="COG2050">
    <property type="taxonomic scope" value="Bacteria"/>
</dbReference>
<dbReference type="PANTHER" id="PTHR43240">
    <property type="entry name" value="1,4-DIHYDROXY-2-NAPHTHOYL-COA THIOESTERASE 1"/>
    <property type="match status" value="1"/>
</dbReference>
<dbReference type="Proteomes" id="UP000027439">
    <property type="component" value="Unassembled WGS sequence"/>
</dbReference>
<name>A0A069P790_9BURK</name>
<dbReference type="Gene3D" id="3.10.129.10">
    <property type="entry name" value="Hotdog Thioesterase"/>
    <property type="match status" value="1"/>
</dbReference>
<evidence type="ECO:0000259" key="2">
    <source>
        <dbReference type="Pfam" id="PF03061"/>
    </source>
</evidence>
<comment type="caution">
    <text evidence="3">The sequence shown here is derived from an EMBL/GenBank/DDBJ whole genome shotgun (WGS) entry which is preliminary data.</text>
</comment>
<organism evidence="3 4">
    <name type="scientific">Caballeronia grimmiae</name>
    <dbReference type="NCBI Taxonomy" id="1071679"/>
    <lineage>
        <taxon>Bacteria</taxon>
        <taxon>Pseudomonadati</taxon>
        <taxon>Pseudomonadota</taxon>
        <taxon>Betaproteobacteria</taxon>
        <taxon>Burkholderiales</taxon>
        <taxon>Burkholderiaceae</taxon>
        <taxon>Caballeronia</taxon>
    </lineage>
</organism>
<dbReference type="GO" id="GO:0005829">
    <property type="term" value="C:cytosol"/>
    <property type="evidence" value="ECO:0007669"/>
    <property type="project" value="TreeGrafter"/>
</dbReference>
<proteinExistence type="predicted"/>
<gene>
    <name evidence="3" type="ORF">BG57_16050</name>
</gene>
<dbReference type="GO" id="GO:0061522">
    <property type="term" value="F:1,4-dihydroxy-2-naphthoyl-CoA thioesterase activity"/>
    <property type="evidence" value="ECO:0007669"/>
    <property type="project" value="TreeGrafter"/>
</dbReference>
<accession>A0A069P790</accession>
<dbReference type="SUPFAM" id="SSF54637">
    <property type="entry name" value="Thioesterase/thiol ester dehydrase-isomerase"/>
    <property type="match status" value="1"/>
</dbReference>
<keyword evidence="1" id="KW-0378">Hydrolase</keyword>
<dbReference type="NCBIfam" id="TIGR00369">
    <property type="entry name" value="unchar_dom_1"/>
    <property type="match status" value="1"/>
</dbReference>
<evidence type="ECO:0000313" key="3">
    <source>
        <dbReference type="EMBL" id="KDR36377.1"/>
    </source>
</evidence>
<dbReference type="Pfam" id="PF03061">
    <property type="entry name" value="4HBT"/>
    <property type="match status" value="1"/>
</dbReference>
<dbReference type="InterPro" id="IPR006683">
    <property type="entry name" value="Thioestr_dom"/>
</dbReference>
<dbReference type="InterPro" id="IPR029069">
    <property type="entry name" value="HotDog_dom_sf"/>
</dbReference>
<protein>
    <submittedName>
        <fullName evidence="3">Phenylacetic acid degradation protein</fullName>
    </submittedName>
</protein>
<dbReference type="InterPro" id="IPR003736">
    <property type="entry name" value="PAAI_dom"/>
</dbReference>
<dbReference type="AlphaFoldDB" id="A0A069P790"/>
<feature type="domain" description="Thioesterase" evidence="2">
    <location>
        <begin position="53"/>
        <end position="130"/>
    </location>
</feature>
<dbReference type="STRING" id="1071679.BG57_16050"/>
<dbReference type="PANTHER" id="PTHR43240:SF8">
    <property type="entry name" value="PHENYLACETIC ACID DEGRADATION-RELATED PROTEIN"/>
    <property type="match status" value="1"/>
</dbReference>
<evidence type="ECO:0000313" key="4">
    <source>
        <dbReference type="Proteomes" id="UP000027439"/>
    </source>
</evidence>
<dbReference type="CDD" id="cd03443">
    <property type="entry name" value="PaaI_thioesterase"/>
    <property type="match status" value="1"/>
</dbReference>
<reference evidence="3 4" key="1">
    <citation type="submission" date="2014-03" db="EMBL/GenBank/DDBJ databases">
        <title>Draft Genome Sequences of Four Burkholderia Strains.</title>
        <authorList>
            <person name="Liu X.Y."/>
            <person name="Li C.X."/>
            <person name="Xu J.H."/>
        </authorList>
    </citation>
    <scope>NUCLEOTIDE SEQUENCE [LARGE SCALE GENOMIC DNA]</scope>
    <source>
        <strain evidence="3 4">R27</strain>
    </source>
</reference>
<dbReference type="EMBL" id="JFHE01000003">
    <property type="protein sequence ID" value="KDR36377.1"/>
    <property type="molecule type" value="Genomic_DNA"/>
</dbReference>